<keyword evidence="2" id="KW-1185">Reference proteome</keyword>
<sequence>MTGSGQFTPPPMVA</sequence>
<accession>A0A843XAG0</accession>
<reference evidence="1" key="1">
    <citation type="submission" date="2017-07" db="EMBL/GenBank/DDBJ databases">
        <title>Taro Niue Genome Assembly and Annotation.</title>
        <authorList>
            <person name="Atibalentja N."/>
            <person name="Keating K."/>
            <person name="Fields C.J."/>
        </authorList>
    </citation>
    <scope>NUCLEOTIDE SEQUENCE</scope>
    <source>
        <strain evidence="1">Niue_2</strain>
        <tissue evidence="1">Leaf</tissue>
    </source>
</reference>
<comment type="caution">
    <text evidence="1">The sequence shown here is derived from an EMBL/GenBank/DDBJ whole genome shotgun (WGS) entry which is preliminary data.</text>
</comment>
<protein>
    <submittedName>
        <fullName evidence="1">Uncharacterized protein</fullName>
    </submittedName>
</protein>
<evidence type="ECO:0000313" key="1">
    <source>
        <dbReference type="EMBL" id="MQM16339.1"/>
    </source>
</evidence>
<name>A0A843XAG0_COLES</name>
<feature type="non-terminal residue" evidence="1">
    <location>
        <position position="14"/>
    </location>
</feature>
<evidence type="ECO:0000313" key="2">
    <source>
        <dbReference type="Proteomes" id="UP000652761"/>
    </source>
</evidence>
<gene>
    <name evidence="1" type="ORF">Taro_049295</name>
</gene>
<dbReference type="EMBL" id="NMUH01006959">
    <property type="protein sequence ID" value="MQM16339.1"/>
    <property type="molecule type" value="Genomic_DNA"/>
</dbReference>
<organism evidence="1 2">
    <name type="scientific">Colocasia esculenta</name>
    <name type="common">Wild taro</name>
    <name type="synonym">Arum esculentum</name>
    <dbReference type="NCBI Taxonomy" id="4460"/>
    <lineage>
        <taxon>Eukaryota</taxon>
        <taxon>Viridiplantae</taxon>
        <taxon>Streptophyta</taxon>
        <taxon>Embryophyta</taxon>
        <taxon>Tracheophyta</taxon>
        <taxon>Spermatophyta</taxon>
        <taxon>Magnoliopsida</taxon>
        <taxon>Liliopsida</taxon>
        <taxon>Araceae</taxon>
        <taxon>Aroideae</taxon>
        <taxon>Colocasieae</taxon>
        <taxon>Colocasia</taxon>
    </lineage>
</organism>
<proteinExistence type="predicted"/>
<dbReference type="Proteomes" id="UP000652761">
    <property type="component" value="Unassembled WGS sequence"/>
</dbReference>